<keyword evidence="3" id="KW-1185">Reference proteome</keyword>
<feature type="compositionally biased region" description="Basic residues" evidence="1">
    <location>
        <begin position="187"/>
        <end position="198"/>
    </location>
</feature>
<feature type="compositionally biased region" description="Polar residues" evidence="1">
    <location>
        <begin position="301"/>
        <end position="311"/>
    </location>
</feature>
<proteinExistence type="predicted"/>
<feature type="region of interest" description="Disordered" evidence="1">
    <location>
        <begin position="342"/>
        <end position="409"/>
    </location>
</feature>
<feature type="region of interest" description="Disordered" evidence="1">
    <location>
        <begin position="109"/>
        <end position="204"/>
    </location>
</feature>
<feature type="region of interest" description="Disordered" evidence="1">
    <location>
        <begin position="224"/>
        <end position="320"/>
    </location>
</feature>
<protein>
    <submittedName>
        <fullName evidence="2">Uncharacterized protein</fullName>
    </submittedName>
</protein>
<evidence type="ECO:0000256" key="1">
    <source>
        <dbReference type="SAM" id="MobiDB-lite"/>
    </source>
</evidence>
<evidence type="ECO:0000313" key="2">
    <source>
        <dbReference type="EMBL" id="KAK8730622.1"/>
    </source>
</evidence>
<accession>A0AAW0WEZ6</accession>
<feature type="compositionally biased region" description="Polar residues" evidence="1">
    <location>
        <begin position="109"/>
        <end position="140"/>
    </location>
</feature>
<evidence type="ECO:0000313" key="3">
    <source>
        <dbReference type="Proteomes" id="UP001445076"/>
    </source>
</evidence>
<feature type="compositionally biased region" description="Basic residues" evidence="1">
    <location>
        <begin position="365"/>
        <end position="374"/>
    </location>
</feature>
<feature type="compositionally biased region" description="Polar residues" evidence="1">
    <location>
        <begin position="149"/>
        <end position="162"/>
    </location>
</feature>
<name>A0AAW0WEZ6_CHEQU</name>
<feature type="compositionally biased region" description="Polar residues" evidence="1">
    <location>
        <begin position="342"/>
        <end position="352"/>
    </location>
</feature>
<feature type="compositionally biased region" description="Basic residues" evidence="1">
    <location>
        <begin position="227"/>
        <end position="241"/>
    </location>
</feature>
<sequence>MLLRQRSLVIKELMMGHGHKGCLMTSKPVQNELRKLLHKTMKSKDNWHKAPPIKMIHRWVKKRRSGRAHLGGILESRTANEPWSQSAVDSNSGAFCCGIADIRSAVNSHNGTGCSGSIKSPSGISRPGSSQQPGTSSDSYLTPIHVTPSRRNPQHSQFSTALRRSPSRQSSSGRHERAYQTPNHNSVRYKGRQRSSRKRSGDFVTRRLGNKIYCFPETDNLAQNSLKKSKREHFFPRKQKKADHSSHRFNAGSSFHGKHHGRRSAKPHSEQHHQVSSEGMRYSHRSRTSSSPAPTLESGISRRSCQSNCDSSRPDSRLQRLRRAWQKEDVYTLNPFDSWRLRQQPTHRSTSPPRLHVTPSEPGLRKSKHLRVFNHHSTASANRHPIRQQNRNSQRMKKETPSPSSRRHHYYDEIDSVPSSPPPRFSHLLPHPTDVFFRTRSNEYLHSPHPSGPVDSYPNGSPFVLGWLQVPSNVDNPTKSMMFRKAPWLKPLQGQHR</sequence>
<comment type="caution">
    <text evidence="2">The sequence shown here is derived from an EMBL/GenBank/DDBJ whole genome shotgun (WGS) entry which is preliminary data.</text>
</comment>
<gene>
    <name evidence="2" type="ORF">OTU49_007841</name>
</gene>
<dbReference type="AlphaFoldDB" id="A0AAW0WEZ6"/>
<feature type="compositionally biased region" description="Basic residues" evidence="1">
    <location>
        <begin position="256"/>
        <end position="266"/>
    </location>
</feature>
<organism evidence="2 3">
    <name type="scientific">Cherax quadricarinatus</name>
    <name type="common">Australian red claw crayfish</name>
    <dbReference type="NCBI Taxonomy" id="27406"/>
    <lineage>
        <taxon>Eukaryota</taxon>
        <taxon>Metazoa</taxon>
        <taxon>Ecdysozoa</taxon>
        <taxon>Arthropoda</taxon>
        <taxon>Crustacea</taxon>
        <taxon>Multicrustacea</taxon>
        <taxon>Malacostraca</taxon>
        <taxon>Eumalacostraca</taxon>
        <taxon>Eucarida</taxon>
        <taxon>Decapoda</taxon>
        <taxon>Pleocyemata</taxon>
        <taxon>Astacidea</taxon>
        <taxon>Parastacoidea</taxon>
        <taxon>Parastacidae</taxon>
        <taxon>Cherax</taxon>
    </lineage>
</organism>
<reference evidence="2 3" key="1">
    <citation type="journal article" date="2024" name="BMC Genomics">
        <title>Genome assembly of redclaw crayfish (Cherax quadricarinatus) provides insights into its immune adaptation and hypoxia tolerance.</title>
        <authorList>
            <person name="Liu Z."/>
            <person name="Zheng J."/>
            <person name="Li H."/>
            <person name="Fang K."/>
            <person name="Wang S."/>
            <person name="He J."/>
            <person name="Zhou D."/>
            <person name="Weng S."/>
            <person name="Chi M."/>
            <person name="Gu Z."/>
            <person name="He J."/>
            <person name="Li F."/>
            <person name="Wang M."/>
        </authorList>
    </citation>
    <scope>NUCLEOTIDE SEQUENCE [LARGE SCALE GENOMIC DNA]</scope>
    <source>
        <strain evidence="2">ZL_2023a</strain>
    </source>
</reference>
<feature type="compositionally biased region" description="Polar residues" evidence="1">
    <location>
        <begin position="375"/>
        <end position="393"/>
    </location>
</feature>
<dbReference type="EMBL" id="JARKIK010000063">
    <property type="protein sequence ID" value="KAK8730622.1"/>
    <property type="molecule type" value="Genomic_DNA"/>
</dbReference>
<feature type="compositionally biased region" description="Low complexity" evidence="1">
    <location>
        <begin position="163"/>
        <end position="172"/>
    </location>
</feature>
<dbReference type="Proteomes" id="UP001445076">
    <property type="component" value="Unassembled WGS sequence"/>
</dbReference>